<sequence>MQSTAQDYELAERLSECEPLDTNGPADSSTQAPQRLSGVQYVSLSIQILLTIFPVLFIALAMVAGRMVQDAISLSPTIFPIMFAAIVGKFFRALGLFGAERGMKLGTLERLIESQPLFTNAERQVALRGQYLLGIFMIFLWVLSPLGGQSALRLLHEVPTVVSAHATLRYLPKEATLRQDLFRNVRIPSLDSLNHVPYSSLLGIPVVGIPTTGNLSFNLISRYLAINCYSAIHIANSSMFKNTSTGEGPGYAESELGATFRVELEFPDLALRNTTLPPFTMTSQNEINLTDVNSVNCSIAPQDVESSIFCTDQSCQVTSIRNITVDLKLWYDNYSGVVRPSFSYFATTTTESSSLTEMRVQDPDAKFSAETLGIFANLSQLPLPKLSRNLELVYNTFCTNSSLYDDISNETARPFPMPVLDFNSSQTTTTRNSGKEYVFSRIFVSFLLLISSLLILASMITLILMKMTLAPDVLGYMSSYTKDNTFITLDQGSYLGGLERARARKDLRVILGGVDAGSEVRHVAFATAARAQKLRKDRLYN</sequence>
<keyword evidence="1" id="KW-1133">Transmembrane helix</keyword>
<evidence type="ECO:0000313" key="2">
    <source>
        <dbReference type="EMBL" id="KAH6893382.1"/>
    </source>
</evidence>
<dbReference type="Proteomes" id="UP000777438">
    <property type="component" value="Unassembled WGS sequence"/>
</dbReference>
<organism evidence="2 3">
    <name type="scientific">Thelonectria olida</name>
    <dbReference type="NCBI Taxonomy" id="1576542"/>
    <lineage>
        <taxon>Eukaryota</taxon>
        <taxon>Fungi</taxon>
        <taxon>Dikarya</taxon>
        <taxon>Ascomycota</taxon>
        <taxon>Pezizomycotina</taxon>
        <taxon>Sordariomycetes</taxon>
        <taxon>Hypocreomycetidae</taxon>
        <taxon>Hypocreales</taxon>
        <taxon>Nectriaceae</taxon>
        <taxon>Thelonectria</taxon>
    </lineage>
</organism>
<feature type="transmembrane region" description="Helical" evidence="1">
    <location>
        <begin position="442"/>
        <end position="464"/>
    </location>
</feature>
<feature type="transmembrane region" description="Helical" evidence="1">
    <location>
        <begin position="77"/>
        <end position="97"/>
    </location>
</feature>
<comment type="caution">
    <text evidence="2">The sequence shown here is derived from an EMBL/GenBank/DDBJ whole genome shotgun (WGS) entry which is preliminary data.</text>
</comment>
<reference evidence="2 3" key="1">
    <citation type="journal article" date="2021" name="Nat. Commun.">
        <title>Genetic determinants of endophytism in the Arabidopsis root mycobiome.</title>
        <authorList>
            <person name="Mesny F."/>
            <person name="Miyauchi S."/>
            <person name="Thiergart T."/>
            <person name="Pickel B."/>
            <person name="Atanasova L."/>
            <person name="Karlsson M."/>
            <person name="Huettel B."/>
            <person name="Barry K.W."/>
            <person name="Haridas S."/>
            <person name="Chen C."/>
            <person name="Bauer D."/>
            <person name="Andreopoulos W."/>
            <person name="Pangilinan J."/>
            <person name="LaButti K."/>
            <person name="Riley R."/>
            <person name="Lipzen A."/>
            <person name="Clum A."/>
            <person name="Drula E."/>
            <person name="Henrissat B."/>
            <person name="Kohler A."/>
            <person name="Grigoriev I.V."/>
            <person name="Martin F.M."/>
            <person name="Hacquard S."/>
        </authorList>
    </citation>
    <scope>NUCLEOTIDE SEQUENCE [LARGE SCALE GENOMIC DNA]</scope>
    <source>
        <strain evidence="2 3">MPI-CAGE-CH-0241</strain>
    </source>
</reference>
<protein>
    <submittedName>
        <fullName evidence="2">Uncharacterized protein</fullName>
    </submittedName>
</protein>
<feature type="transmembrane region" description="Helical" evidence="1">
    <location>
        <begin position="41"/>
        <end position="65"/>
    </location>
</feature>
<keyword evidence="1" id="KW-0472">Membrane</keyword>
<gene>
    <name evidence="2" type="ORF">B0T10DRAFT_537075</name>
</gene>
<name>A0A9P8W8X4_9HYPO</name>
<evidence type="ECO:0000313" key="3">
    <source>
        <dbReference type="Proteomes" id="UP000777438"/>
    </source>
</evidence>
<proteinExistence type="predicted"/>
<evidence type="ECO:0000256" key="1">
    <source>
        <dbReference type="SAM" id="Phobius"/>
    </source>
</evidence>
<dbReference type="AlphaFoldDB" id="A0A9P8W8X4"/>
<dbReference type="EMBL" id="JAGPYM010000006">
    <property type="protein sequence ID" value="KAH6893382.1"/>
    <property type="molecule type" value="Genomic_DNA"/>
</dbReference>
<feature type="transmembrane region" description="Helical" evidence="1">
    <location>
        <begin position="131"/>
        <end position="148"/>
    </location>
</feature>
<keyword evidence="1" id="KW-0812">Transmembrane</keyword>
<dbReference type="OrthoDB" id="3692311at2759"/>
<keyword evidence="3" id="KW-1185">Reference proteome</keyword>
<accession>A0A9P8W8X4</accession>